<reference evidence="1 2" key="1">
    <citation type="submission" date="2012-10" db="EMBL/GenBank/DDBJ databases">
        <authorList>
            <consortium name="Gibbon Genome Sequencing Consortium"/>
        </authorList>
    </citation>
    <scope>NUCLEOTIDE SEQUENCE [LARGE SCALE GENOMIC DNA]</scope>
</reference>
<dbReference type="Ensembl" id="ENSNLET00000049285.1">
    <property type="protein sequence ID" value="ENSNLEP00000042046.1"/>
    <property type="gene ID" value="ENSNLEG00000032623.1"/>
</dbReference>
<dbReference type="InParanoid" id="A0A2I3HF14"/>
<evidence type="ECO:0000313" key="1">
    <source>
        <dbReference type="Ensembl" id="ENSNLEP00000042046.1"/>
    </source>
</evidence>
<dbReference type="GeneID" id="115830494"/>
<dbReference type="RefSeq" id="XP_030650665.1">
    <property type="nucleotide sequence ID" value="XM_030794805.1"/>
</dbReference>
<reference evidence="1" key="2">
    <citation type="submission" date="2025-08" db="UniProtKB">
        <authorList>
            <consortium name="Ensembl"/>
        </authorList>
    </citation>
    <scope>IDENTIFICATION</scope>
</reference>
<dbReference type="KEGG" id="nle:115830494"/>
<protein>
    <submittedName>
        <fullName evidence="1">Uncharacterized protein</fullName>
    </submittedName>
</protein>
<dbReference type="OMA" id="TCCFQEV"/>
<dbReference type="AlphaFoldDB" id="A0A2I3HF14"/>
<reference evidence="1" key="3">
    <citation type="submission" date="2025-09" db="UniProtKB">
        <authorList>
            <consortium name="Ensembl"/>
        </authorList>
    </citation>
    <scope>IDENTIFICATION</scope>
</reference>
<proteinExistence type="predicted"/>
<keyword evidence="2" id="KW-1185">Reference proteome</keyword>
<gene>
    <name evidence="1" type="primary">LOC115830494</name>
</gene>
<name>A0A2I3HF14_NOMLE</name>
<organism evidence="1 2">
    <name type="scientific">Nomascus leucogenys</name>
    <name type="common">Northern white-cheeked gibbon</name>
    <name type="synonym">Hylobates leucogenys</name>
    <dbReference type="NCBI Taxonomy" id="61853"/>
    <lineage>
        <taxon>Eukaryota</taxon>
        <taxon>Metazoa</taxon>
        <taxon>Chordata</taxon>
        <taxon>Craniata</taxon>
        <taxon>Vertebrata</taxon>
        <taxon>Euteleostomi</taxon>
        <taxon>Mammalia</taxon>
        <taxon>Eutheria</taxon>
        <taxon>Euarchontoglires</taxon>
        <taxon>Primates</taxon>
        <taxon>Haplorrhini</taxon>
        <taxon>Catarrhini</taxon>
        <taxon>Hylobatidae</taxon>
        <taxon>Nomascus</taxon>
    </lineage>
</organism>
<sequence length="132" mass="14703">MRNTVLYGSNIIAFSIKAAWRKDGSLRASLYPPPQELLDEGHLFPLSCSPLPAPNGTWVLRLVLGLGSGDQVHYLPISSSRVNYGTSVSGKSWVFLVYPLHPTPIWSTRCFQEVQLLKLTLVNKPGQVRQEK</sequence>
<dbReference type="EMBL" id="ADFV01056902">
    <property type="status" value="NOT_ANNOTATED_CDS"/>
    <property type="molecule type" value="Genomic_DNA"/>
</dbReference>
<dbReference type="GeneTree" id="ENSGT00910000146918"/>
<dbReference type="Proteomes" id="UP000001073">
    <property type="component" value="Chromosome 15"/>
</dbReference>
<accession>A0A2I3HF14</accession>
<evidence type="ECO:0000313" key="2">
    <source>
        <dbReference type="Proteomes" id="UP000001073"/>
    </source>
</evidence>